<accession>A0A8J8NVH2</accession>
<organism evidence="1 2">
    <name type="scientific">Halteria grandinella</name>
    <dbReference type="NCBI Taxonomy" id="5974"/>
    <lineage>
        <taxon>Eukaryota</taxon>
        <taxon>Sar</taxon>
        <taxon>Alveolata</taxon>
        <taxon>Ciliophora</taxon>
        <taxon>Intramacronucleata</taxon>
        <taxon>Spirotrichea</taxon>
        <taxon>Stichotrichia</taxon>
        <taxon>Sporadotrichida</taxon>
        <taxon>Halteriidae</taxon>
        <taxon>Halteria</taxon>
    </lineage>
</organism>
<dbReference type="Proteomes" id="UP000785679">
    <property type="component" value="Unassembled WGS sequence"/>
</dbReference>
<name>A0A8J8NVH2_HALGN</name>
<protein>
    <submittedName>
        <fullName evidence="1">Uncharacterized protein</fullName>
    </submittedName>
</protein>
<comment type="caution">
    <text evidence="1">The sequence shown here is derived from an EMBL/GenBank/DDBJ whole genome shotgun (WGS) entry which is preliminary data.</text>
</comment>
<keyword evidence="2" id="KW-1185">Reference proteome</keyword>
<proteinExistence type="predicted"/>
<evidence type="ECO:0000313" key="2">
    <source>
        <dbReference type="Proteomes" id="UP000785679"/>
    </source>
</evidence>
<dbReference type="EMBL" id="RRYP01006507">
    <property type="protein sequence ID" value="TNV81150.1"/>
    <property type="molecule type" value="Genomic_DNA"/>
</dbReference>
<sequence>MDNFSLLSIRSKYLIIEIVAYSSRRKLVKHFLAHSSPQTRKFLIANHKLIQRISNKHELTIIEHRWQVLEYIIRNETQEIDMRLKGRALAEYIQFQMQSDIRLPVEVLTIDSIEDVEMALEGIKISEGLQKIQPRKLILNDDQYKYDYNSMPKSIVTLGISQRKPFFSSYASIEYPIRPVQKLRLIFGNNESVPSAQYYLWRIQPMKKLSIDLCFFQFHIAEKALKDVNQLIYFDIDHVEIQVWALTYELYQEFKQLTKFKVSKKLTCKVLDKSIDSNISHMKEVIGCKEIIIGDTTRIRPESIKDAKELMQFMCLPFAVKQISLQGLDSTNFQFVDSLESTPENFDEFTTKLIIDVQEIQSHRFSMLMSWLLVNCTNLKQLSLNMSIRPSFKFAPLQIEKTRLKSIYVSQWEYSMTSVNELIEKSKDTLESLEMKGCKKVSLTGLLNSKVLKSIKIMDQQVQSVFAKQNEEIMITFTNLAQRAAMKLL</sequence>
<dbReference type="SUPFAM" id="SSF52047">
    <property type="entry name" value="RNI-like"/>
    <property type="match status" value="1"/>
</dbReference>
<reference evidence="1" key="1">
    <citation type="submission" date="2019-06" db="EMBL/GenBank/DDBJ databases">
        <authorList>
            <person name="Zheng W."/>
        </authorList>
    </citation>
    <scope>NUCLEOTIDE SEQUENCE</scope>
    <source>
        <strain evidence="1">QDHG01</strain>
    </source>
</reference>
<dbReference type="AlphaFoldDB" id="A0A8J8NVH2"/>
<gene>
    <name evidence="1" type="ORF">FGO68_gene11539</name>
</gene>
<evidence type="ECO:0000313" key="1">
    <source>
        <dbReference type="EMBL" id="TNV81150.1"/>
    </source>
</evidence>